<dbReference type="PANTHER" id="PTHR43284:SF1">
    <property type="entry name" value="ASPARAGINE SYNTHETASE"/>
    <property type="match status" value="1"/>
</dbReference>
<comment type="caution">
    <text evidence="3">The sequence shown here is derived from an EMBL/GenBank/DDBJ whole genome shotgun (WGS) entry which is preliminary data.</text>
</comment>
<accession>A0ABN9RC77</accession>
<dbReference type="Proteomes" id="UP001189429">
    <property type="component" value="Unassembled WGS sequence"/>
</dbReference>
<name>A0ABN9RC77_9DINO</name>
<dbReference type="Pfam" id="PF13537">
    <property type="entry name" value="GATase_7"/>
    <property type="match status" value="1"/>
</dbReference>
<feature type="domain" description="Glutamine amidotransferase type-2" evidence="2">
    <location>
        <begin position="1"/>
        <end position="204"/>
    </location>
</feature>
<reference evidence="3" key="1">
    <citation type="submission" date="2023-10" db="EMBL/GenBank/DDBJ databases">
        <authorList>
            <person name="Chen Y."/>
            <person name="Shah S."/>
            <person name="Dougan E. K."/>
            <person name="Thang M."/>
            <person name="Chan C."/>
        </authorList>
    </citation>
    <scope>NUCLEOTIDE SEQUENCE [LARGE SCALE GENOMIC DNA]</scope>
</reference>
<feature type="region of interest" description="Disordered" evidence="1">
    <location>
        <begin position="271"/>
        <end position="300"/>
    </location>
</feature>
<gene>
    <name evidence="3" type="ORF">PCOR1329_LOCUS18993</name>
</gene>
<proteinExistence type="predicted"/>
<dbReference type="PROSITE" id="PS51278">
    <property type="entry name" value="GATASE_TYPE_2"/>
    <property type="match status" value="1"/>
</dbReference>
<dbReference type="Gene3D" id="3.60.20.10">
    <property type="entry name" value="Glutamine Phosphoribosylpyrophosphate, subunit 1, domain 1"/>
    <property type="match status" value="1"/>
</dbReference>
<dbReference type="InterPro" id="IPR051786">
    <property type="entry name" value="ASN_synthetase/amidase"/>
</dbReference>
<sequence length="345" mass="37600">EPSRRGPGSQGLRAAHASGGAAASGPSMCSFLVANQLIGNLTFVNFFLRPRGPDATTHVRLEGFDFVHNLLHMTGERTYQPIMSGRVAVLFNGEIYNWRELAGTVGSTPFSSDGEAIIPAYLAFGERFPRVLDGEFAIALFDFEKGVAVLAVDAFGTKPLWFAAEQEEGRLAAASYKSALSRLGLPRRAIHMVGPNRVLTIDLGSLAVLRQAAVFEFDLRQFKQTTDGFITAFERAVEKRTPEENSATFCWRRGHPRPRAQQHLTHTRAAQRGFGRSALGPPGSTSGALPWRAPRAKRGGLQCSSRKSAWTSSTIVSMQLFLLLRAPIRDVDAACSPSAHIHPRS</sequence>
<dbReference type="InterPro" id="IPR029055">
    <property type="entry name" value="Ntn_hydrolases_N"/>
</dbReference>
<protein>
    <recommendedName>
        <fullName evidence="2">Glutamine amidotransferase type-2 domain-containing protein</fullName>
    </recommendedName>
</protein>
<evidence type="ECO:0000259" key="2">
    <source>
        <dbReference type="PROSITE" id="PS51278"/>
    </source>
</evidence>
<keyword evidence="4" id="KW-1185">Reference proteome</keyword>
<dbReference type="PANTHER" id="PTHR43284">
    <property type="entry name" value="ASPARAGINE SYNTHETASE (GLUTAMINE-HYDROLYZING)"/>
    <property type="match status" value="1"/>
</dbReference>
<evidence type="ECO:0000313" key="4">
    <source>
        <dbReference type="Proteomes" id="UP001189429"/>
    </source>
</evidence>
<dbReference type="EMBL" id="CAUYUJ010006019">
    <property type="protein sequence ID" value="CAK0815832.1"/>
    <property type="molecule type" value="Genomic_DNA"/>
</dbReference>
<feature type="non-terminal residue" evidence="3">
    <location>
        <position position="1"/>
    </location>
</feature>
<evidence type="ECO:0000313" key="3">
    <source>
        <dbReference type="EMBL" id="CAK0815832.1"/>
    </source>
</evidence>
<evidence type="ECO:0000256" key="1">
    <source>
        <dbReference type="SAM" id="MobiDB-lite"/>
    </source>
</evidence>
<dbReference type="SUPFAM" id="SSF56235">
    <property type="entry name" value="N-terminal nucleophile aminohydrolases (Ntn hydrolases)"/>
    <property type="match status" value="1"/>
</dbReference>
<dbReference type="InterPro" id="IPR017932">
    <property type="entry name" value="GATase_2_dom"/>
</dbReference>
<organism evidence="3 4">
    <name type="scientific">Prorocentrum cordatum</name>
    <dbReference type="NCBI Taxonomy" id="2364126"/>
    <lineage>
        <taxon>Eukaryota</taxon>
        <taxon>Sar</taxon>
        <taxon>Alveolata</taxon>
        <taxon>Dinophyceae</taxon>
        <taxon>Prorocentrales</taxon>
        <taxon>Prorocentraceae</taxon>
        <taxon>Prorocentrum</taxon>
    </lineage>
</organism>